<keyword evidence="3" id="KW-1185">Reference proteome</keyword>
<keyword evidence="1" id="KW-0812">Transmembrane</keyword>
<feature type="transmembrane region" description="Helical" evidence="1">
    <location>
        <begin position="92"/>
        <end position="109"/>
    </location>
</feature>
<evidence type="ECO:0000256" key="1">
    <source>
        <dbReference type="SAM" id="Phobius"/>
    </source>
</evidence>
<dbReference type="InterPro" id="IPR014509">
    <property type="entry name" value="YjdF-like"/>
</dbReference>
<protein>
    <recommendedName>
        <fullName evidence="4">DUF2238 domain-containing protein</fullName>
    </recommendedName>
</protein>
<feature type="transmembrane region" description="Helical" evidence="1">
    <location>
        <begin position="9"/>
        <end position="27"/>
    </location>
</feature>
<organism evidence="2 3">
    <name type="scientific">Tepidibacter hydrothermalis</name>
    <dbReference type="NCBI Taxonomy" id="3036126"/>
    <lineage>
        <taxon>Bacteria</taxon>
        <taxon>Bacillati</taxon>
        <taxon>Bacillota</taxon>
        <taxon>Clostridia</taxon>
        <taxon>Peptostreptococcales</taxon>
        <taxon>Peptostreptococcaceae</taxon>
        <taxon>Tepidibacter</taxon>
    </lineage>
</organism>
<sequence>MIKNNISRFLTISFSTIMIFALIGFLIRKQYDFILNWIPIYSNYLLFIYLENKKKIIIKNYIKVLVTITAILHILFGQYFNLYQSNNWFDKGLHVFGTFSFTLFCYSLLNLSIEFFSKSKIFNFILLLSIGTTIGVFLENLEFILDIICKTKNQHSLLDTNLDLIFNIFGAALAGILCTFREI</sequence>
<name>A0ABY8EIY8_9FIRM</name>
<keyword evidence="1" id="KW-1133">Transmembrane helix</keyword>
<feature type="transmembrane region" description="Helical" evidence="1">
    <location>
        <begin position="33"/>
        <end position="50"/>
    </location>
</feature>
<evidence type="ECO:0008006" key="4">
    <source>
        <dbReference type="Google" id="ProtNLM"/>
    </source>
</evidence>
<feature type="transmembrane region" description="Helical" evidence="1">
    <location>
        <begin position="164"/>
        <end position="180"/>
    </location>
</feature>
<dbReference type="Proteomes" id="UP001222800">
    <property type="component" value="Chromosome"/>
</dbReference>
<proteinExistence type="predicted"/>
<reference evidence="2 3" key="1">
    <citation type="submission" date="2023-03" db="EMBL/GenBank/DDBJ databases">
        <title>Complete genome sequence of Tepidibacter sp. SWIR-1, isolated from a deep-sea hydrothermal vent.</title>
        <authorList>
            <person name="Li X."/>
        </authorList>
    </citation>
    <scope>NUCLEOTIDE SEQUENCE [LARGE SCALE GENOMIC DNA]</scope>
    <source>
        <strain evidence="2 3">SWIR-1</strain>
    </source>
</reference>
<accession>A0ABY8EIY8</accession>
<dbReference type="EMBL" id="CP120733">
    <property type="protein sequence ID" value="WFD10935.1"/>
    <property type="molecule type" value="Genomic_DNA"/>
</dbReference>
<dbReference type="Pfam" id="PF09997">
    <property type="entry name" value="DUF2238"/>
    <property type="match status" value="1"/>
</dbReference>
<dbReference type="RefSeq" id="WP_277732900.1">
    <property type="nucleotide sequence ID" value="NZ_CP120733.1"/>
</dbReference>
<feature type="transmembrane region" description="Helical" evidence="1">
    <location>
        <begin position="121"/>
        <end position="138"/>
    </location>
</feature>
<evidence type="ECO:0000313" key="3">
    <source>
        <dbReference type="Proteomes" id="UP001222800"/>
    </source>
</evidence>
<evidence type="ECO:0000313" key="2">
    <source>
        <dbReference type="EMBL" id="WFD10935.1"/>
    </source>
</evidence>
<feature type="transmembrane region" description="Helical" evidence="1">
    <location>
        <begin position="62"/>
        <end position="80"/>
    </location>
</feature>
<keyword evidence="1" id="KW-0472">Membrane</keyword>
<gene>
    <name evidence="2" type="ORF">P4S50_02350</name>
</gene>